<dbReference type="InterPro" id="IPR024368">
    <property type="entry name" value="Ecl1/2/3"/>
</dbReference>
<gene>
    <name evidence="1" type="primary">PNO1</name>
    <name evidence="1" type="ORF">ATC70_004306</name>
</gene>
<keyword evidence="2" id="KW-1185">Reference proteome</keyword>
<comment type="caution">
    <text evidence="1">The sequence shown here is derived from an EMBL/GenBank/DDBJ whole genome shotgun (WGS) entry which is preliminary data.</text>
</comment>
<reference evidence="1 2" key="1">
    <citation type="submission" date="2022-11" db="EMBL/GenBank/DDBJ databases">
        <title>Mucor velutinosus strain NIH1002 WGS.</title>
        <authorList>
            <person name="Subramanian P."/>
            <person name="Mullikin J.C."/>
            <person name="Segre J.A."/>
            <person name="Zelazny A.M."/>
        </authorList>
    </citation>
    <scope>NUCLEOTIDE SEQUENCE [LARGE SCALE GENOMIC DNA]</scope>
    <source>
        <strain evidence="1 2">NIH1002</strain>
    </source>
</reference>
<proteinExistence type="predicted"/>
<organism evidence="1 2">
    <name type="scientific">Mucor velutinosus</name>
    <dbReference type="NCBI Taxonomy" id="708070"/>
    <lineage>
        <taxon>Eukaryota</taxon>
        <taxon>Fungi</taxon>
        <taxon>Fungi incertae sedis</taxon>
        <taxon>Mucoromycota</taxon>
        <taxon>Mucoromycotina</taxon>
        <taxon>Mucoromycetes</taxon>
        <taxon>Mucorales</taxon>
        <taxon>Mucorineae</taxon>
        <taxon>Mucoraceae</taxon>
        <taxon>Mucor</taxon>
    </lineage>
</organism>
<protein>
    <submittedName>
        <fullName evidence="1">Pre-rRNA-processing protein pno1</fullName>
    </submittedName>
</protein>
<accession>A0AAN7DSM7</accession>
<dbReference type="EMBL" id="JASEJX010000001">
    <property type="protein sequence ID" value="KAK4521770.1"/>
    <property type="molecule type" value="Genomic_DNA"/>
</dbReference>
<sequence>MCDTNWCTFCDCAVSPFSKSIYCSEDCFKRDALLHDSLYKAHIEQQKQQQEQQRYLSPKITINKSSIHDNYMPEYTQQTRRESSSSMCSEDLAAMHMGMIPCSPPSKAAPRLSTSISLASSHSDTILRTPPLSYNDVPIYEKITESDVPFNNTAPQL</sequence>
<dbReference type="Pfam" id="PF12855">
    <property type="entry name" value="Ecl1"/>
    <property type="match status" value="1"/>
</dbReference>
<name>A0AAN7DSM7_9FUNG</name>
<dbReference type="AlphaFoldDB" id="A0AAN7DSM7"/>
<dbReference type="Proteomes" id="UP001304243">
    <property type="component" value="Unassembled WGS sequence"/>
</dbReference>
<dbReference type="GeneID" id="89947992"/>
<dbReference type="RefSeq" id="XP_064688436.1">
    <property type="nucleotide sequence ID" value="XM_064823611.1"/>
</dbReference>
<evidence type="ECO:0000313" key="2">
    <source>
        <dbReference type="Proteomes" id="UP001304243"/>
    </source>
</evidence>
<evidence type="ECO:0000313" key="1">
    <source>
        <dbReference type="EMBL" id="KAK4521770.1"/>
    </source>
</evidence>